<dbReference type="EMBL" id="BART01001555">
    <property type="protein sequence ID" value="GAG70852.1"/>
    <property type="molecule type" value="Genomic_DNA"/>
</dbReference>
<organism evidence="5">
    <name type="scientific">marine sediment metagenome</name>
    <dbReference type="NCBI Taxonomy" id="412755"/>
    <lineage>
        <taxon>unclassified sequences</taxon>
        <taxon>metagenomes</taxon>
        <taxon>ecological metagenomes</taxon>
    </lineage>
</organism>
<comment type="cofactor">
    <cofactor evidence="1">
        <name>thiamine diphosphate</name>
        <dbReference type="ChEBI" id="CHEBI:58937"/>
    </cofactor>
</comment>
<evidence type="ECO:0000259" key="3">
    <source>
        <dbReference type="Pfam" id="PF00205"/>
    </source>
</evidence>
<feature type="domain" description="Thiamine pyrophosphate enzyme central" evidence="3">
    <location>
        <begin position="206"/>
        <end position="314"/>
    </location>
</feature>
<dbReference type="SUPFAM" id="SSF52518">
    <property type="entry name" value="Thiamin diphosphate-binding fold (THDP-binding)"/>
    <property type="match status" value="1"/>
</dbReference>
<feature type="domain" description="Thiamine pyrophosphate enzyme N-terminal TPP-binding" evidence="4">
    <location>
        <begin position="9"/>
        <end position="128"/>
    </location>
</feature>
<dbReference type="SUPFAM" id="SSF52467">
    <property type="entry name" value="DHS-like NAD/FAD-binding domain"/>
    <property type="match status" value="1"/>
</dbReference>
<dbReference type="PANTHER" id="PTHR18968:SF166">
    <property type="entry name" value="2-HYDROXYACYL-COA LYASE 2"/>
    <property type="match status" value="1"/>
</dbReference>
<protein>
    <recommendedName>
        <fullName evidence="6">Thiamine pyrophosphate-binding protein</fullName>
    </recommendedName>
</protein>
<dbReference type="GO" id="GO:0005948">
    <property type="term" value="C:acetolactate synthase complex"/>
    <property type="evidence" value="ECO:0007669"/>
    <property type="project" value="TreeGrafter"/>
</dbReference>
<comment type="caution">
    <text evidence="5">The sequence shown here is derived from an EMBL/GenBank/DDBJ whole genome shotgun (WGS) entry which is preliminary data.</text>
</comment>
<evidence type="ECO:0000313" key="5">
    <source>
        <dbReference type="EMBL" id="GAG70852.1"/>
    </source>
</evidence>
<dbReference type="Gene3D" id="3.40.50.970">
    <property type="match status" value="1"/>
</dbReference>
<dbReference type="InterPro" id="IPR029035">
    <property type="entry name" value="DHS-like_NAD/FAD-binding_dom"/>
</dbReference>
<dbReference type="GO" id="GO:0009097">
    <property type="term" value="P:isoleucine biosynthetic process"/>
    <property type="evidence" value="ECO:0007669"/>
    <property type="project" value="TreeGrafter"/>
</dbReference>
<evidence type="ECO:0000259" key="4">
    <source>
        <dbReference type="Pfam" id="PF02776"/>
    </source>
</evidence>
<evidence type="ECO:0008006" key="6">
    <source>
        <dbReference type="Google" id="ProtNLM"/>
    </source>
</evidence>
<dbReference type="InterPro" id="IPR012001">
    <property type="entry name" value="Thiamin_PyroP_enz_TPP-bd_dom"/>
</dbReference>
<sequence>MNDSKEMLTGGDILVQCLLEENVQYLFGIIGGELMAMFDAVYRWGRESGINTVMFRHEQAAAHAADAWARVTNTPGVCFGTVGPGALHLVPAVGTAWSDNIPMIVIVPQKNKMIDDSFALQGNVDQIGIFKPITKYQRTVRTIERIPDAVHKAFRETTGGRPQPVILELTTDATFAKIDVDDIKHQVRTPSTYRAEHYPAPPDEAVTQALKLLKSAKKPLIVSGGGVMRSEAWDELREFAEHMEIPVVTSIMGIGTMSTDSKCFVLQAGPEADVVLALGCKFSHTMGLGQPPRFRDSQKLIHVDIDPSTIGRRNKWV</sequence>
<dbReference type="InterPro" id="IPR012000">
    <property type="entry name" value="Thiamin_PyroP_enz_cen_dom"/>
</dbReference>
<dbReference type="FunFam" id="3.40.50.970:FF:000007">
    <property type="entry name" value="Acetolactate synthase"/>
    <property type="match status" value="1"/>
</dbReference>
<dbReference type="PANTHER" id="PTHR18968">
    <property type="entry name" value="THIAMINE PYROPHOSPHATE ENZYMES"/>
    <property type="match status" value="1"/>
</dbReference>
<dbReference type="GO" id="GO:0000287">
    <property type="term" value="F:magnesium ion binding"/>
    <property type="evidence" value="ECO:0007669"/>
    <property type="project" value="InterPro"/>
</dbReference>
<dbReference type="CDD" id="cd07035">
    <property type="entry name" value="TPP_PYR_POX_like"/>
    <property type="match status" value="1"/>
</dbReference>
<evidence type="ECO:0000256" key="2">
    <source>
        <dbReference type="ARBA" id="ARBA00007812"/>
    </source>
</evidence>
<dbReference type="GO" id="GO:0003984">
    <property type="term" value="F:acetolactate synthase activity"/>
    <property type="evidence" value="ECO:0007669"/>
    <property type="project" value="TreeGrafter"/>
</dbReference>
<dbReference type="GO" id="GO:0050660">
    <property type="term" value="F:flavin adenine dinucleotide binding"/>
    <property type="evidence" value="ECO:0007669"/>
    <property type="project" value="TreeGrafter"/>
</dbReference>
<dbReference type="Gene3D" id="3.40.50.1220">
    <property type="entry name" value="TPP-binding domain"/>
    <property type="match status" value="1"/>
</dbReference>
<comment type="similarity">
    <text evidence="2">Belongs to the TPP enzyme family.</text>
</comment>
<evidence type="ECO:0000256" key="1">
    <source>
        <dbReference type="ARBA" id="ARBA00001964"/>
    </source>
</evidence>
<dbReference type="GO" id="GO:0009099">
    <property type="term" value="P:L-valine biosynthetic process"/>
    <property type="evidence" value="ECO:0007669"/>
    <property type="project" value="TreeGrafter"/>
</dbReference>
<proteinExistence type="inferred from homology"/>
<dbReference type="InterPro" id="IPR045229">
    <property type="entry name" value="TPP_enz"/>
</dbReference>
<dbReference type="InterPro" id="IPR029061">
    <property type="entry name" value="THDP-binding"/>
</dbReference>
<dbReference type="Pfam" id="PF00205">
    <property type="entry name" value="TPP_enzyme_M"/>
    <property type="match status" value="1"/>
</dbReference>
<dbReference type="AlphaFoldDB" id="X1AN50"/>
<gene>
    <name evidence="5" type="ORF">S01H4_05385</name>
</gene>
<name>X1AN50_9ZZZZ</name>
<accession>X1AN50</accession>
<dbReference type="Pfam" id="PF02776">
    <property type="entry name" value="TPP_enzyme_N"/>
    <property type="match status" value="1"/>
</dbReference>
<dbReference type="GO" id="GO:0030976">
    <property type="term" value="F:thiamine pyrophosphate binding"/>
    <property type="evidence" value="ECO:0007669"/>
    <property type="project" value="InterPro"/>
</dbReference>
<reference evidence="5" key="1">
    <citation type="journal article" date="2014" name="Front. Microbiol.">
        <title>High frequency of phylogenetically diverse reductive dehalogenase-homologous genes in deep subseafloor sedimentary metagenomes.</title>
        <authorList>
            <person name="Kawai M."/>
            <person name="Futagami T."/>
            <person name="Toyoda A."/>
            <person name="Takaki Y."/>
            <person name="Nishi S."/>
            <person name="Hori S."/>
            <person name="Arai W."/>
            <person name="Tsubouchi T."/>
            <person name="Morono Y."/>
            <person name="Uchiyama I."/>
            <person name="Ito T."/>
            <person name="Fujiyama A."/>
            <person name="Inagaki F."/>
            <person name="Takami H."/>
        </authorList>
    </citation>
    <scope>NUCLEOTIDE SEQUENCE</scope>
    <source>
        <strain evidence="5">Expedition CK06-06</strain>
    </source>
</reference>